<keyword evidence="5" id="KW-0346">Stress response</keyword>
<feature type="region of interest" description="Disordered" evidence="14">
    <location>
        <begin position="265"/>
        <end position="293"/>
    </location>
</feature>
<comment type="similarity">
    <text evidence="2 12">Belongs to the HSF family.</text>
</comment>
<dbReference type="GO" id="GO:0003700">
    <property type="term" value="F:DNA-binding transcription factor activity"/>
    <property type="evidence" value="ECO:0007669"/>
    <property type="project" value="InterPro"/>
</dbReference>
<dbReference type="EMBL" id="OU503053">
    <property type="protein sequence ID" value="CAI9782094.1"/>
    <property type="molecule type" value="Genomic_DNA"/>
</dbReference>
<evidence type="ECO:0000313" key="16">
    <source>
        <dbReference type="EMBL" id="CAI9782094.1"/>
    </source>
</evidence>
<evidence type="ECO:0000256" key="9">
    <source>
        <dbReference type="ARBA" id="ARBA00023242"/>
    </source>
</evidence>
<evidence type="ECO:0000256" key="10">
    <source>
        <dbReference type="ARBA" id="ARBA00055747"/>
    </source>
</evidence>
<dbReference type="AlphaFoldDB" id="A0AAD2E996"/>
<dbReference type="SUPFAM" id="SSF46785">
    <property type="entry name" value="Winged helix' DNA-binding domain"/>
    <property type="match status" value="1"/>
</dbReference>
<evidence type="ECO:0000256" key="13">
    <source>
        <dbReference type="SAM" id="Coils"/>
    </source>
</evidence>
<comment type="function">
    <text evidence="10">DNA-binding protein that specifically binds heat shock promoter elements (HSE) and activates transcription.</text>
</comment>
<dbReference type="Gene3D" id="1.10.10.10">
    <property type="entry name" value="Winged helix-like DNA-binding domain superfamily/Winged helix DNA-binding domain"/>
    <property type="match status" value="1"/>
</dbReference>
<dbReference type="GO" id="GO:0005634">
    <property type="term" value="C:nucleus"/>
    <property type="evidence" value="ECO:0007669"/>
    <property type="project" value="UniProtKB-SubCell"/>
</dbReference>
<sequence length="465" mass="53427">MLGFGNSASGAHRASSQQTNGPLRLLRITPVTDSSSSLRELMLRGIGLAFLAIWVEIWILDKFMMDEAPSYSLPPFLEKTYEMVDDHSSNSVVSWSQSNKSFIVWNPPEFARVLLPRFFKHNNFSSFIRQLNTYGFRKIDPEQWEFANEDFVRGQPHLLKNIRRRKPVHSHSTVNLASLPPLTESEREGYKDDIERLKHDKESLHLEVQRHKQDRDALELQMQGLTERLQHVEQNHKNMLSSLALTLDQPAVTLNLTLQREIHDRKRRSPGTSCLYNETSKEDNYMESSQNSSRENINMTSILNFIKELTEKLESSLRLWENIVLDIDEGLVHRNTSLELDESTVCADSVTISSTRLNFDIGSKTCWIDMNSEPDPAIIPEVQPSLGEQPVGMATNVRAGVNDVFWEQFLTENPGSNDESEFQSERKDTDDSKNENKVVDHGKNWWNMRSVGNFAERHLTPAERT</sequence>
<feature type="coiled-coil region" evidence="13">
    <location>
        <begin position="187"/>
        <end position="235"/>
    </location>
</feature>
<feature type="domain" description="HSF-type DNA-binding" evidence="15">
    <location>
        <begin position="115"/>
        <end position="139"/>
    </location>
</feature>
<evidence type="ECO:0000256" key="8">
    <source>
        <dbReference type="ARBA" id="ARBA00023163"/>
    </source>
</evidence>
<dbReference type="PANTHER" id="PTHR10015">
    <property type="entry name" value="HEAT SHOCK TRANSCRIPTION FACTOR"/>
    <property type="match status" value="1"/>
</dbReference>
<gene>
    <name evidence="16" type="ORF">FPE_LOCUS29524</name>
</gene>
<evidence type="ECO:0000256" key="11">
    <source>
        <dbReference type="ARBA" id="ARBA00081483"/>
    </source>
</evidence>
<dbReference type="Proteomes" id="UP000834106">
    <property type="component" value="Chromosome 18"/>
</dbReference>
<keyword evidence="8" id="KW-0804">Transcription</keyword>
<dbReference type="InterPro" id="IPR036390">
    <property type="entry name" value="WH_DNA-bd_sf"/>
</dbReference>
<evidence type="ECO:0000256" key="6">
    <source>
        <dbReference type="ARBA" id="ARBA00023125"/>
    </source>
</evidence>
<evidence type="ECO:0000313" key="17">
    <source>
        <dbReference type="Proteomes" id="UP000834106"/>
    </source>
</evidence>
<dbReference type="InterPro" id="IPR036388">
    <property type="entry name" value="WH-like_DNA-bd_sf"/>
</dbReference>
<comment type="subcellular location">
    <subcellularLocation>
        <location evidence="1">Nucleus</location>
    </subcellularLocation>
</comment>
<feature type="region of interest" description="Disordered" evidence="14">
    <location>
        <begin position="412"/>
        <end position="439"/>
    </location>
</feature>
<keyword evidence="17" id="KW-1185">Reference proteome</keyword>
<evidence type="ECO:0000256" key="4">
    <source>
        <dbReference type="ARBA" id="ARBA00023015"/>
    </source>
</evidence>
<organism evidence="16 17">
    <name type="scientific">Fraxinus pennsylvanica</name>
    <dbReference type="NCBI Taxonomy" id="56036"/>
    <lineage>
        <taxon>Eukaryota</taxon>
        <taxon>Viridiplantae</taxon>
        <taxon>Streptophyta</taxon>
        <taxon>Embryophyta</taxon>
        <taxon>Tracheophyta</taxon>
        <taxon>Spermatophyta</taxon>
        <taxon>Magnoliopsida</taxon>
        <taxon>eudicotyledons</taxon>
        <taxon>Gunneridae</taxon>
        <taxon>Pentapetalae</taxon>
        <taxon>asterids</taxon>
        <taxon>lamiids</taxon>
        <taxon>Lamiales</taxon>
        <taxon>Oleaceae</taxon>
        <taxon>Oleeae</taxon>
        <taxon>Fraxinus</taxon>
    </lineage>
</organism>
<dbReference type="SMART" id="SM00415">
    <property type="entry name" value="HSF"/>
    <property type="match status" value="1"/>
</dbReference>
<accession>A0AAD2E996</accession>
<proteinExistence type="inferred from homology"/>
<dbReference type="PRINTS" id="PR00056">
    <property type="entry name" value="HSFDOMAIN"/>
</dbReference>
<feature type="compositionally biased region" description="Basic and acidic residues" evidence="14">
    <location>
        <begin position="423"/>
        <end position="439"/>
    </location>
</feature>
<protein>
    <recommendedName>
        <fullName evidence="11">Heat stress transcription factor</fullName>
    </recommendedName>
</protein>
<dbReference type="FunFam" id="1.10.10.10:FF:000057">
    <property type="entry name" value="Heat shock transcription factor 1"/>
    <property type="match status" value="1"/>
</dbReference>
<keyword evidence="4" id="KW-0805">Transcription regulation</keyword>
<keyword evidence="13" id="KW-0175">Coiled coil</keyword>
<evidence type="ECO:0000256" key="7">
    <source>
        <dbReference type="ARBA" id="ARBA00023159"/>
    </source>
</evidence>
<evidence type="ECO:0000256" key="1">
    <source>
        <dbReference type="ARBA" id="ARBA00004123"/>
    </source>
</evidence>
<keyword evidence="6" id="KW-0238">DNA-binding</keyword>
<evidence type="ECO:0000256" key="14">
    <source>
        <dbReference type="SAM" id="MobiDB-lite"/>
    </source>
</evidence>
<evidence type="ECO:0000256" key="3">
    <source>
        <dbReference type="ARBA" id="ARBA00022553"/>
    </source>
</evidence>
<evidence type="ECO:0000256" key="12">
    <source>
        <dbReference type="RuleBase" id="RU004020"/>
    </source>
</evidence>
<dbReference type="GO" id="GO:0006357">
    <property type="term" value="P:regulation of transcription by RNA polymerase II"/>
    <property type="evidence" value="ECO:0007669"/>
    <property type="project" value="TreeGrafter"/>
</dbReference>
<keyword evidence="7" id="KW-0010">Activator</keyword>
<evidence type="ECO:0000259" key="15">
    <source>
        <dbReference type="PROSITE" id="PS00434"/>
    </source>
</evidence>
<reference evidence="16" key="1">
    <citation type="submission" date="2023-05" db="EMBL/GenBank/DDBJ databases">
        <authorList>
            <person name="Huff M."/>
        </authorList>
    </citation>
    <scope>NUCLEOTIDE SEQUENCE</scope>
</reference>
<evidence type="ECO:0000256" key="5">
    <source>
        <dbReference type="ARBA" id="ARBA00023016"/>
    </source>
</evidence>
<keyword evidence="3" id="KW-0597">Phosphoprotein</keyword>
<dbReference type="PANTHER" id="PTHR10015:SF161">
    <property type="entry name" value="HEAT STRESS TRANSCRIPTION FACTOR A-4A"/>
    <property type="match status" value="1"/>
</dbReference>
<keyword evidence="9" id="KW-0539">Nucleus</keyword>
<dbReference type="GO" id="GO:0034605">
    <property type="term" value="P:cellular response to heat"/>
    <property type="evidence" value="ECO:0007669"/>
    <property type="project" value="TreeGrafter"/>
</dbReference>
<dbReference type="GO" id="GO:0000978">
    <property type="term" value="F:RNA polymerase II cis-regulatory region sequence-specific DNA binding"/>
    <property type="evidence" value="ECO:0007669"/>
    <property type="project" value="TreeGrafter"/>
</dbReference>
<name>A0AAD2E996_9LAMI</name>
<evidence type="ECO:0000256" key="2">
    <source>
        <dbReference type="ARBA" id="ARBA00006403"/>
    </source>
</evidence>
<dbReference type="PROSITE" id="PS00434">
    <property type="entry name" value="HSF_DOMAIN"/>
    <property type="match status" value="1"/>
</dbReference>
<dbReference type="InterPro" id="IPR000232">
    <property type="entry name" value="HSF_DNA-bd"/>
</dbReference>
<dbReference type="Pfam" id="PF00447">
    <property type="entry name" value="HSF_DNA-bind"/>
    <property type="match status" value="1"/>
</dbReference>